<dbReference type="EC" id="3.2.2.26" evidence="1 2"/>
<dbReference type="PANTHER" id="PTHR46832">
    <property type="entry name" value="5'-METHYLTHIOADENOSINE/S-ADENOSYLHOMOCYSTEINE NUCLEOSIDASE"/>
    <property type="match status" value="1"/>
</dbReference>
<protein>
    <recommendedName>
        <fullName evidence="1 2">Futalosine hydrolase</fullName>
        <shortName evidence="1">FL hydrolase</shortName>
        <ecNumber evidence="1 2">3.2.2.26</ecNumber>
    </recommendedName>
    <alternativeName>
        <fullName evidence="1">Futalosine nucleosidase</fullName>
    </alternativeName>
    <alternativeName>
        <fullName evidence="1">Menaquinone biosynthetic enzyme MqnB</fullName>
    </alternativeName>
</protein>
<name>A0ABW1IKQ9_9BACL</name>
<keyword evidence="1" id="KW-0474">Menaquinone biosynthesis</keyword>
<evidence type="ECO:0000259" key="3">
    <source>
        <dbReference type="Pfam" id="PF01048"/>
    </source>
</evidence>
<dbReference type="Proteomes" id="UP001596250">
    <property type="component" value="Unassembled WGS sequence"/>
</dbReference>
<evidence type="ECO:0000313" key="5">
    <source>
        <dbReference type="Proteomes" id="UP001596250"/>
    </source>
</evidence>
<dbReference type="RefSeq" id="WP_379892743.1">
    <property type="nucleotide sequence ID" value="NZ_CBCSCT010000012.1"/>
</dbReference>
<evidence type="ECO:0000313" key="4">
    <source>
        <dbReference type="EMBL" id="MFC5985672.1"/>
    </source>
</evidence>
<proteinExistence type="inferred from homology"/>
<dbReference type="Gene3D" id="3.40.50.1580">
    <property type="entry name" value="Nucleoside phosphorylase domain"/>
    <property type="match status" value="1"/>
</dbReference>
<dbReference type="CDD" id="cd17766">
    <property type="entry name" value="futalosine_nucleosidase_MqnB"/>
    <property type="match status" value="1"/>
</dbReference>
<dbReference type="InterPro" id="IPR035994">
    <property type="entry name" value="Nucleoside_phosphorylase_sf"/>
</dbReference>
<dbReference type="PANTHER" id="PTHR46832:SF2">
    <property type="entry name" value="FUTALOSINE HYDROLASE"/>
    <property type="match status" value="1"/>
</dbReference>
<comment type="pathway">
    <text evidence="1">Quinol/quinone metabolism; menaquinone biosynthesis.</text>
</comment>
<dbReference type="NCBIfam" id="NF006087">
    <property type="entry name" value="PRK08236.1"/>
    <property type="match status" value="1"/>
</dbReference>
<accession>A0ABW1IKQ9</accession>
<comment type="caution">
    <text evidence="4">The sequence shown here is derived from an EMBL/GenBank/DDBJ whole genome shotgun (WGS) entry which is preliminary data.</text>
</comment>
<comment type="catalytic activity">
    <reaction evidence="1">
        <text>futalosine + H2O = dehypoxanthine futalosine + hypoxanthine</text>
        <dbReference type="Rhea" id="RHEA:25904"/>
        <dbReference type="ChEBI" id="CHEBI:15377"/>
        <dbReference type="ChEBI" id="CHEBI:17368"/>
        <dbReference type="ChEBI" id="CHEBI:58863"/>
        <dbReference type="ChEBI" id="CHEBI:58864"/>
        <dbReference type="EC" id="3.2.2.26"/>
    </reaction>
</comment>
<dbReference type="NCBIfam" id="TIGR03664">
    <property type="entry name" value="fut_nucase"/>
    <property type="match status" value="1"/>
</dbReference>
<dbReference type="HAMAP" id="MF_00991">
    <property type="entry name" value="MqnB"/>
    <property type="match status" value="1"/>
</dbReference>
<comment type="similarity">
    <text evidence="1">Belongs to the PNP/UDP phosphorylase family. Futalosine hydrolase subfamily.</text>
</comment>
<evidence type="ECO:0000256" key="1">
    <source>
        <dbReference type="HAMAP-Rule" id="MF_00991"/>
    </source>
</evidence>
<sequence>MKNSKSNALLGRGRILVMTAVAAERDAVCSGLMGDERFEVMLAGVGPASAAARTAFALSKGKYTAVISAGIGGGFAERADVGSVVIADEIVAADLGAETPEGFCSVDELGFGSSRIAVEEEWGNLFRGALKEALFPVHTGSVLTVSTATGTAETCQALLNRHPRAAAEAMEGYGVAAAAQDFGLPMIEIRAISNVVGPRDRDAWRIPEALDKLKAAFSIISEVSS</sequence>
<comment type="function">
    <text evidence="1">Catalyzes the hydrolysis of futalosine (FL) to dehypoxanthine futalosine (DHFL) and hypoxanthine, a step in the biosynthesis of menaquinone (MK, vitamin K2).</text>
</comment>
<dbReference type="InterPro" id="IPR000845">
    <property type="entry name" value="Nucleoside_phosphorylase_d"/>
</dbReference>
<dbReference type="Pfam" id="PF01048">
    <property type="entry name" value="PNP_UDP_1"/>
    <property type="match status" value="1"/>
</dbReference>
<keyword evidence="1 4" id="KW-0378">Hydrolase</keyword>
<dbReference type="EMBL" id="JBHSQV010000029">
    <property type="protein sequence ID" value="MFC5985672.1"/>
    <property type="molecule type" value="Genomic_DNA"/>
</dbReference>
<dbReference type="InterPro" id="IPR019963">
    <property type="entry name" value="FL_hydrolase_MqnB"/>
</dbReference>
<reference evidence="5" key="1">
    <citation type="journal article" date="2019" name="Int. J. Syst. Evol. Microbiol.">
        <title>The Global Catalogue of Microorganisms (GCM) 10K type strain sequencing project: providing services to taxonomists for standard genome sequencing and annotation.</title>
        <authorList>
            <consortium name="The Broad Institute Genomics Platform"/>
            <consortium name="The Broad Institute Genome Sequencing Center for Infectious Disease"/>
            <person name="Wu L."/>
            <person name="Ma J."/>
        </authorList>
    </citation>
    <scope>NUCLEOTIDE SEQUENCE [LARGE SCALE GENOMIC DNA]</scope>
    <source>
        <strain evidence="5">CCM 8749</strain>
    </source>
</reference>
<feature type="domain" description="Nucleoside phosphorylase" evidence="3">
    <location>
        <begin position="35"/>
        <end position="206"/>
    </location>
</feature>
<keyword evidence="5" id="KW-1185">Reference proteome</keyword>
<dbReference type="SUPFAM" id="SSF53167">
    <property type="entry name" value="Purine and uridine phosphorylases"/>
    <property type="match status" value="1"/>
</dbReference>
<organism evidence="4 5">
    <name type="scientific">Marinicrinis lubricantis</name>
    <dbReference type="NCBI Taxonomy" id="2086470"/>
    <lineage>
        <taxon>Bacteria</taxon>
        <taxon>Bacillati</taxon>
        <taxon>Bacillota</taxon>
        <taxon>Bacilli</taxon>
        <taxon>Bacillales</taxon>
        <taxon>Paenibacillaceae</taxon>
    </lineage>
</organism>
<keyword evidence="4" id="KW-0326">Glycosidase</keyword>
<dbReference type="GO" id="GO:0016798">
    <property type="term" value="F:hydrolase activity, acting on glycosyl bonds"/>
    <property type="evidence" value="ECO:0007669"/>
    <property type="project" value="UniProtKB-KW"/>
</dbReference>
<gene>
    <name evidence="1" type="primary">mqnB</name>
    <name evidence="4" type="ORF">ACFPXP_04400</name>
</gene>
<evidence type="ECO:0000256" key="2">
    <source>
        <dbReference type="NCBIfam" id="TIGR03664"/>
    </source>
</evidence>